<keyword evidence="1" id="KW-0812">Transmembrane</keyword>
<evidence type="ECO:0000313" key="3">
    <source>
        <dbReference type="Proteomes" id="UP000515955"/>
    </source>
</evidence>
<organism evidence="2 3">
    <name type="scientific">Sphingomonas rhizophila</name>
    <dbReference type="NCBI Taxonomy" id="2071607"/>
    <lineage>
        <taxon>Bacteria</taxon>
        <taxon>Pseudomonadati</taxon>
        <taxon>Pseudomonadota</taxon>
        <taxon>Alphaproteobacteria</taxon>
        <taxon>Sphingomonadales</taxon>
        <taxon>Sphingomonadaceae</taxon>
        <taxon>Sphingomonas</taxon>
    </lineage>
</organism>
<name>A0A7G9SAE5_9SPHN</name>
<accession>A0A7G9SAE5</accession>
<keyword evidence="3" id="KW-1185">Reference proteome</keyword>
<feature type="transmembrane region" description="Helical" evidence="1">
    <location>
        <begin position="23"/>
        <end position="46"/>
    </location>
</feature>
<evidence type="ECO:0000313" key="2">
    <source>
        <dbReference type="EMBL" id="QNN64820.1"/>
    </source>
</evidence>
<evidence type="ECO:0000256" key="1">
    <source>
        <dbReference type="SAM" id="Phobius"/>
    </source>
</evidence>
<proteinExistence type="predicted"/>
<gene>
    <name evidence="2" type="ORF">H9L12_11340</name>
</gene>
<dbReference type="KEGG" id="srhi:H9L12_11340"/>
<keyword evidence="1" id="KW-1133">Transmembrane helix</keyword>
<sequence>MERQGDEVHLNEMEASAAEKPHIVRYVLGFSLLLVVIAMSAIWILGSVL</sequence>
<keyword evidence="1" id="KW-0472">Membrane</keyword>
<dbReference type="EMBL" id="CP060717">
    <property type="protein sequence ID" value="QNN64820.1"/>
    <property type="molecule type" value="Genomic_DNA"/>
</dbReference>
<dbReference type="AlphaFoldDB" id="A0A7G9SAE5"/>
<protein>
    <submittedName>
        <fullName evidence="2">Uncharacterized protein</fullName>
    </submittedName>
</protein>
<dbReference type="Proteomes" id="UP000515955">
    <property type="component" value="Chromosome"/>
</dbReference>
<dbReference type="RefSeq" id="WP_187541819.1">
    <property type="nucleotide sequence ID" value="NZ_CP060717.1"/>
</dbReference>
<reference evidence="2 3" key="1">
    <citation type="submission" date="2020-08" db="EMBL/GenBank/DDBJ databases">
        <title>Genome sequence of Sphingomonas rhizophila KACC 19189T.</title>
        <authorList>
            <person name="Hyun D.-W."/>
            <person name="Bae J.-W."/>
        </authorList>
    </citation>
    <scope>NUCLEOTIDE SEQUENCE [LARGE SCALE GENOMIC DNA]</scope>
    <source>
        <strain evidence="2 3">KACC 19189</strain>
    </source>
</reference>